<accession>A0A3N0XG10</accession>
<reference evidence="1 2" key="1">
    <citation type="submission" date="2018-10" db="EMBL/GenBank/DDBJ databases">
        <title>Genome assembly for a Yunnan-Guizhou Plateau 3E fish, Anabarilius grahami (Regan), and its evolutionary and genetic applications.</title>
        <authorList>
            <person name="Jiang W."/>
        </authorList>
    </citation>
    <scope>NUCLEOTIDE SEQUENCE [LARGE SCALE GENOMIC DNA]</scope>
    <source>
        <strain evidence="1">AG-KIZ</strain>
        <tissue evidence="1">Muscle</tissue>
    </source>
</reference>
<sequence length="234" mass="25608">MGEIEGTYRSLQTPAGTRLGAQYNTGISTLEPGQSLSAAMGAGGKGQNKGLQIRVQGLDDAQEFYELEIKHGRVENGHYAALLGYRTMECGGATKHAVLKQRDPAGVCHMFSLCSKQRENMHAYTFAWNLTSARCTPFKPYSDLLRNLLECWGSAGGTVEIDYIKRRLQRPLEQPRARACCILGDSLLSVQKRVVCVVACHTCSLTALTLCQDQDPCQILSNEGLFTAACGERE</sequence>
<evidence type="ECO:0000313" key="1">
    <source>
        <dbReference type="EMBL" id="ROI15741.1"/>
    </source>
</evidence>
<evidence type="ECO:0000313" key="2">
    <source>
        <dbReference type="Proteomes" id="UP000281406"/>
    </source>
</evidence>
<dbReference type="EMBL" id="RJVU01079141">
    <property type="protein sequence ID" value="ROI15741.1"/>
    <property type="molecule type" value="Genomic_DNA"/>
</dbReference>
<dbReference type="Proteomes" id="UP000281406">
    <property type="component" value="Unassembled WGS sequence"/>
</dbReference>
<gene>
    <name evidence="1" type="ORF">DPX16_20279</name>
</gene>
<protein>
    <submittedName>
        <fullName evidence="1">FERM, RhoGEF and pleckstrin domain-containing protein 2</fullName>
    </submittedName>
</protein>
<organism evidence="1 2">
    <name type="scientific">Anabarilius grahami</name>
    <name type="common">Kanglang fish</name>
    <name type="synonym">Barilius grahami</name>
    <dbReference type="NCBI Taxonomy" id="495550"/>
    <lineage>
        <taxon>Eukaryota</taxon>
        <taxon>Metazoa</taxon>
        <taxon>Chordata</taxon>
        <taxon>Craniata</taxon>
        <taxon>Vertebrata</taxon>
        <taxon>Euteleostomi</taxon>
        <taxon>Actinopterygii</taxon>
        <taxon>Neopterygii</taxon>
        <taxon>Teleostei</taxon>
        <taxon>Ostariophysi</taxon>
        <taxon>Cypriniformes</taxon>
        <taxon>Xenocyprididae</taxon>
        <taxon>Xenocypridinae</taxon>
        <taxon>Xenocypridinae incertae sedis</taxon>
        <taxon>Anabarilius</taxon>
    </lineage>
</organism>
<dbReference type="OrthoDB" id="9247034at2759"/>
<name>A0A3N0XG10_ANAGA</name>
<proteinExistence type="predicted"/>
<dbReference type="AlphaFoldDB" id="A0A3N0XG10"/>
<keyword evidence="2" id="KW-1185">Reference proteome</keyword>
<comment type="caution">
    <text evidence="1">The sequence shown here is derived from an EMBL/GenBank/DDBJ whole genome shotgun (WGS) entry which is preliminary data.</text>
</comment>